<evidence type="ECO:0000259" key="2">
    <source>
        <dbReference type="Pfam" id="PF03061"/>
    </source>
</evidence>
<proteinExistence type="predicted"/>
<keyword evidence="4" id="KW-1185">Reference proteome</keyword>
<dbReference type="GO" id="GO:0005829">
    <property type="term" value="C:cytosol"/>
    <property type="evidence" value="ECO:0007669"/>
    <property type="project" value="TreeGrafter"/>
</dbReference>
<keyword evidence="1" id="KW-0378">Hydrolase</keyword>
<sequence length="146" mass="15873">MTAFDPARFTRLDQYGHGGRLGIRYHAKAEDWVELALPYAADQVGDPSTGVLASGPIVTLMDMATSMAVWTRRGVFAPHATLDLRVDYCRPATPGETVIGRGECYRLARAVAFVRGIAYHRDPADPIAHVAGTFMLMDAPAKQARA</sequence>
<dbReference type="PANTHER" id="PTHR43240">
    <property type="entry name" value="1,4-DIHYDROXY-2-NAPHTHOYL-COA THIOESTERASE 1"/>
    <property type="match status" value="1"/>
</dbReference>
<dbReference type="RefSeq" id="WP_184114471.1">
    <property type="nucleotide sequence ID" value="NZ_JACHNY010000004.1"/>
</dbReference>
<dbReference type="InterPro" id="IPR006683">
    <property type="entry name" value="Thioestr_dom"/>
</dbReference>
<comment type="caution">
    <text evidence="3">The sequence shown here is derived from an EMBL/GenBank/DDBJ whole genome shotgun (WGS) entry which is preliminary data.</text>
</comment>
<accession>A0A7W7AL67</accession>
<dbReference type="GO" id="GO:0061522">
    <property type="term" value="F:1,4-dihydroxy-2-naphthoyl-CoA thioesterase activity"/>
    <property type="evidence" value="ECO:0007669"/>
    <property type="project" value="TreeGrafter"/>
</dbReference>
<reference evidence="3 4" key="1">
    <citation type="submission" date="2020-08" db="EMBL/GenBank/DDBJ databases">
        <title>Genomic Encyclopedia of Type Strains, Phase IV (KMG-IV): sequencing the most valuable type-strain genomes for metagenomic binning, comparative biology and taxonomic classification.</title>
        <authorList>
            <person name="Goeker M."/>
        </authorList>
    </citation>
    <scope>NUCLEOTIDE SEQUENCE [LARGE SCALE GENOMIC DNA]</scope>
    <source>
        <strain evidence="3 4">DSM 15867</strain>
    </source>
</reference>
<dbReference type="EMBL" id="JACHNY010000004">
    <property type="protein sequence ID" value="MBB4618042.1"/>
    <property type="molecule type" value="Genomic_DNA"/>
</dbReference>
<dbReference type="Proteomes" id="UP000574769">
    <property type="component" value="Unassembled WGS sequence"/>
</dbReference>
<dbReference type="NCBIfam" id="TIGR00369">
    <property type="entry name" value="unchar_dom_1"/>
    <property type="match status" value="1"/>
</dbReference>
<dbReference type="InterPro" id="IPR029069">
    <property type="entry name" value="HotDog_dom_sf"/>
</dbReference>
<evidence type="ECO:0000313" key="3">
    <source>
        <dbReference type="EMBL" id="MBB4618042.1"/>
    </source>
</evidence>
<protein>
    <submittedName>
        <fullName evidence="3">Uncharacterized protein (TIGR00369 family)</fullName>
    </submittedName>
</protein>
<dbReference type="Gene3D" id="3.10.129.10">
    <property type="entry name" value="Hotdog Thioesterase"/>
    <property type="match status" value="1"/>
</dbReference>
<feature type="domain" description="Thioesterase" evidence="2">
    <location>
        <begin position="50"/>
        <end position="123"/>
    </location>
</feature>
<dbReference type="PANTHER" id="PTHR43240:SF7">
    <property type="entry name" value="BLR7284 PROTEIN"/>
    <property type="match status" value="1"/>
</dbReference>
<evidence type="ECO:0000313" key="4">
    <source>
        <dbReference type="Proteomes" id="UP000574769"/>
    </source>
</evidence>
<dbReference type="InterPro" id="IPR003736">
    <property type="entry name" value="PAAI_dom"/>
</dbReference>
<dbReference type="AlphaFoldDB" id="A0A7W7AL67"/>
<dbReference type="SUPFAM" id="SSF54637">
    <property type="entry name" value="Thioesterase/thiol ester dehydrase-isomerase"/>
    <property type="match status" value="1"/>
</dbReference>
<name>A0A7W7AL67_9SPHN</name>
<evidence type="ECO:0000256" key="1">
    <source>
        <dbReference type="ARBA" id="ARBA00022801"/>
    </source>
</evidence>
<dbReference type="CDD" id="cd03443">
    <property type="entry name" value="PaaI_thioesterase"/>
    <property type="match status" value="1"/>
</dbReference>
<gene>
    <name evidence="3" type="ORF">GGQ96_002178</name>
</gene>
<organism evidence="3 4">
    <name type="scientific">Sphingomonas abaci</name>
    <dbReference type="NCBI Taxonomy" id="237611"/>
    <lineage>
        <taxon>Bacteria</taxon>
        <taxon>Pseudomonadati</taxon>
        <taxon>Pseudomonadota</taxon>
        <taxon>Alphaproteobacteria</taxon>
        <taxon>Sphingomonadales</taxon>
        <taxon>Sphingomonadaceae</taxon>
        <taxon>Sphingomonas</taxon>
    </lineage>
</organism>
<dbReference type="Pfam" id="PF03061">
    <property type="entry name" value="4HBT"/>
    <property type="match status" value="1"/>
</dbReference>